<dbReference type="InterPro" id="IPR039422">
    <property type="entry name" value="MarR/SlyA-like"/>
</dbReference>
<gene>
    <name evidence="2" type="ORF">C5750_17065</name>
</gene>
<dbReference type="GO" id="GO:0003700">
    <property type="term" value="F:DNA-binding transcription factor activity"/>
    <property type="evidence" value="ECO:0007669"/>
    <property type="project" value="InterPro"/>
</dbReference>
<proteinExistence type="predicted"/>
<evidence type="ECO:0000259" key="1">
    <source>
        <dbReference type="PROSITE" id="PS50995"/>
    </source>
</evidence>
<dbReference type="Pfam" id="PF12802">
    <property type="entry name" value="MarR_2"/>
    <property type="match status" value="1"/>
</dbReference>
<dbReference type="RefSeq" id="WP_105735128.1">
    <property type="nucleotide sequence ID" value="NZ_PVBT01000005.1"/>
</dbReference>
<dbReference type="PANTHER" id="PTHR33164:SF43">
    <property type="entry name" value="HTH-TYPE TRANSCRIPTIONAL REPRESSOR YETL"/>
    <property type="match status" value="1"/>
</dbReference>
<protein>
    <submittedName>
        <fullName evidence="2">MarR family transcriptional regulator</fullName>
    </submittedName>
</protein>
<dbReference type="PRINTS" id="PR00598">
    <property type="entry name" value="HTHMARR"/>
</dbReference>
<dbReference type="EMBL" id="PVBT01000005">
    <property type="protein sequence ID" value="PRD51571.1"/>
    <property type="molecule type" value="Genomic_DNA"/>
</dbReference>
<accession>A0A2S9JF70</accession>
<feature type="domain" description="HTH marR-type" evidence="1">
    <location>
        <begin position="21"/>
        <end position="155"/>
    </location>
</feature>
<dbReference type="InterPro" id="IPR000835">
    <property type="entry name" value="HTH_MarR-typ"/>
</dbReference>
<reference evidence="2 3" key="1">
    <citation type="submission" date="2018-02" db="EMBL/GenBank/DDBJ databases">
        <title>The draft genome of Phyllobacterium myrsinacearum DSM5892.</title>
        <authorList>
            <person name="Li L."/>
            <person name="Liu L."/>
            <person name="Zhang X."/>
            <person name="Wang T."/>
        </authorList>
    </citation>
    <scope>NUCLEOTIDE SEQUENCE [LARGE SCALE GENOMIC DNA]</scope>
    <source>
        <strain evidence="2 3">DSM 5892</strain>
    </source>
</reference>
<dbReference type="InterPro" id="IPR036388">
    <property type="entry name" value="WH-like_DNA-bd_sf"/>
</dbReference>
<dbReference type="Gene3D" id="1.10.10.10">
    <property type="entry name" value="Winged helix-like DNA-binding domain superfamily/Winged helix DNA-binding domain"/>
    <property type="match status" value="1"/>
</dbReference>
<dbReference type="Proteomes" id="UP000238563">
    <property type="component" value="Unassembled WGS sequence"/>
</dbReference>
<name>A0A2S9JF70_9HYPH</name>
<dbReference type="OrthoDB" id="7063965at2"/>
<dbReference type="InterPro" id="IPR036390">
    <property type="entry name" value="WH_DNA-bd_sf"/>
</dbReference>
<evidence type="ECO:0000313" key="2">
    <source>
        <dbReference type="EMBL" id="PRD51571.1"/>
    </source>
</evidence>
<dbReference type="PROSITE" id="PS50995">
    <property type="entry name" value="HTH_MARR_2"/>
    <property type="match status" value="1"/>
</dbReference>
<organism evidence="2 3">
    <name type="scientific">Phyllobacterium myrsinacearum</name>
    <dbReference type="NCBI Taxonomy" id="28101"/>
    <lineage>
        <taxon>Bacteria</taxon>
        <taxon>Pseudomonadati</taxon>
        <taxon>Pseudomonadota</taxon>
        <taxon>Alphaproteobacteria</taxon>
        <taxon>Hyphomicrobiales</taxon>
        <taxon>Phyllobacteriaceae</taxon>
        <taxon>Phyllobacterium</taxon>
    </lineage>
</organism>
<dbReference type="PANTHER" id="PTHR33164">
    <property type="entry name" value="TRANSCRIPTIONAL REGULATOR, MARR FAMILY"/>
    <property type="match status" value="1"/>
</dbReference>
<dbReference type="AlphaFoldDB" id="A0A2S9JF70"/>
<dbReference type="GO" id="GO:0006950">
    <property type="term" value="P:response to stress"/>
    <property type="evidence" value="ECO:0007669"/>
    <property type="project" value="TreeGrafter"/>
</dbReference>
<dbReference type="SMART" id="SM00347">
    <property type="entry name" value="HTH_MARR"/>
    <property type="match status" value="1"/>
</dbReference>
<sequence>MSSKTSPSAARKAGPEQVKQSLRVWLKMLKATKHVEAVVRENLRVEFDTTLPRFDVMAALYRFEEGLKMSELSSALRVSNGNVTGIIERLVSDGSVLRVPVAGDKRAMLVRLTQRGRDEFARMAAAHELWINEIFGSLPVDVTAGLLATLDTIEHAQGLYSEGEHDA</sequence>
<dbReference type="SUPFAM" id="SSF46785">
    <property type="entry name" value="Winged helix' DNA-binding domain"/>
    <property type="match status" value="1"/>
</dbReference>
<keyword evidence="3" id="KW-1185">Reference proteome</keyword>
<evidence type="ECO:0000313" key="3">
    <source>
        <dbReference type="Proteomes" id="UP000238563"/>
    </source>
</evidence>
<comment type="caution">
    <text evidence="2">The sequence shown here is derived from an EMBL/GenBank/DDBJ whole genome shotgun (WGS) entry which is preliminary data.</text>
</comment>